<evidence type="ECO:0000259" key="3">
    <source>
        <dbReference type="PROSITE" id="PS50937"/>
    </source>
</evidence>
<dbReference type="EMBL" id="ADFP01000086">
    <property type="protein sequence ID" value="EFB90327.1"/>
    <property type="molecule type" value="Genomic_DNA"/>
</dbReference>
<dbReference type="PROSITE" id="PS00552">
    <property type="entry name" value="HTH_MERR_1"/>
    <property type="match status" value="1"/>
</dbReference>
<dbReference type="Gene3D" id="3.20.80.10">
    <property type="entry name" value="Regulatory factor, effector binding domain"/>
    <property type="match status" value="1"/>
</dbReference>
<dbReference type="SMART" id="SM00871">
    <property type="entry name" value="AraC_E_bind"/>
    <property type="match status" value="1"/>
</dbReference>
<dbReference type="InterPro" id="IPR047057">
    <property type="entry name" value="MerR_fam"/>
</dbReference>
<dbReference type="GeneID" id="90985293"/>
<dbReference type="RefSeq" id="WP_009165286.1">
    <property type="nucleotide sequence ID" value="NZ_ADFP01000086.1"/>
</dbReference>
<dbReference type="InterPro" id="IPR009061">
    <property type="entry name" value="DNA-bd_dom_put_sf"/>
</dbReference>
<dbReference type="Gene3D" id="1.10.1660.10">
    <property type="match status" value="1"/>
</dbReference>
<dbReference type="InterPro" id="IPR029442">
    <property type="entry name" value="GyrI-like"/>
</dbReference>
<feature type="coiled-coil region" evidence="2">
    <location>
        <begin position="84"/>
        <end position="111"/>
    </location>
</feature>
<evidence type="ECO:0000313" key="4">
    <source>
        <dbReference type="EMBL" id="EFB90327.1"/>
    </source>
</evidence>
<proteinExistence type="predicted"/>
<protein>
    <submittedName>
        <fullName evidence="4">Transcriptional regulator, MerR family</fullName>
    </submittedName>
</protein>
<dbReference type="Pfam" id="PF13411">
    <property type="entry name" value="MerR_1"/>
    <property type="match status" value="1"/>
</dbReference>
<dbReference type="InterPro" id="IPR011256">
    <property type="entry name" value="Reg_factor_effector_dom_sf"/>
</dbReference>
<dbReference type="PANTHER" id="PTHR30204:SF97">
    <property type="entry name" value="MERR FAMILY REGULATORY PROTEIN"/>
    <property type="match status" value="1"/>
</dbReference>
<keyword evidence="1" id="KW-0238">DNA-binding</keyword>
<dbReference type="PROSITE" id="PS50937">
    <property type="entry name" value="HTH_MERR_2"/>
    <property type="match status" value="1"/>
</dbReference>
<evidence type="ECO:0000313" key="5">
    <source>
        <dbReference type="Proteomes" id="UP000006462"/>
    </source>
</evidence>
<comment type="caution">
    <text evidence="4">The sequence shown here is derived from an EMBL/GenBank/DDBJ whole genome shotgun (WGS) entry which is preliminary data.</text>
</comment>
<keyword evidence="2" id="KW-0175">Coiled coil</keyword>
<dbReference type="Pfam" id="PF06445">
    <property type="entry name" value="GyrI-like"/>
    <property type="match status" value="1"/>
</dbReference>
<reference evidence="4 5" key="1">
    <citation type="submission" date="2009-12" db="EMBL/GenBank/DDBJ databases">
        <authorList>
            <person name="Shrivastava S."/>
            <person name="Madupu R."/>
            <person name="Durkin A.S."/>
            <person name="Torralba M."/>
            <person name="Methe B."/>
            <person name="Sutton G.G."/>
            <person name="Strausberg R.L."/>
            <person name="Nelson K.E."/>
        </authorList>
    </citation>
    <scope>NUCLEOTIDE SEQUENCE [LARGE SCALE GENOMIC DNA]</scope>
    <source>
        <strain evidence="4 5">W5455</strain>
    </source>
</reference>
<feature type="domain" description="HTH merR-type" evidence="3">
    <location>
        <begin position="7"/>
        <end position="77"/>
    </location>
</feature>
<keyword evidence="5" id="KW-1185">Reference proteome</keyword>
<name>A0ABM9ZTS1_9BACT</name>
<dbReference type="InterPro" id="IPR010499">
    <property type="entry name" value="AraC_E-bd"/>
</dbReference>
<dbReference type="SUPFAM" id="SSF55136">
    <property type="entry name" value="Probable bacterial effector-binding domain"/>
    <property type="match status" value="1"/>
</dbReference>
<dbReference type="SUPFAM" id="SSF46955">
    <property type="entry name" value="Putative DNA-binding domain"/>
    <property type="match status" value="1"/>
</dbReference>
<evidence type="ECO:0000256" key="1">
    <source>
        <dbReference type="ARBA" id="ARBA00023125"/>
    </source>
</evidence>
<accession>A0ABM9ZTS1</accession>
<dbReference type="PANTHER" id="PTHR30204">
    <property type="entry name" value="REDOX-CYCLING DRUG-SENSING TRANSCRIPTIONAL ACTIVATOR SOXR"/>
    <property type="match status" value="1"/>
</dbReference>
<organism evidence="4 5">
    <name type="scientific">Pyramidobacter piscolens W5455</name>
    <dbReference type="NCBI Taxonomy" id="352165"/>
    <lineage>
        <taxon>Bacteria</taxon>
        <taxon>Thermotogati</taxon>
        <taxon>Synergistota</taxon>
        <taxon>Synergistia</taxon>
        <taxon>Synergistales</taxon>
        <taxon>Dethiosulfovibrionaceae</taxon>
        <taxon>Pyramidobacter</taxon>
    </lineage>
</organism>
<dbReference type="InterPro" id="IPR000551">
    <property type="entry name" value="MerR-type_HTH_dom"/>
</dbReference>
<evidence type="ECO:0000256" key="2">
    <source>
        <dbReference type="SAM" id="Coils"/>
    </source>
</evidence>
<gene>
    <name evidence="4" type="ORF">HMPREF7215_1239</name>
</gene>
<sequence length="290" mass="32907">MTDGEKRFTIGQMAELCNVSAKQLRHYDANGILAPARRDPQSGYRFYTENQIEEILLIQEMHAIGLSLKDIGSLLNRRDLSSLRLELEQGLAAARDELERARRKYDRTVEVLLRVMHAMEHRAAPLAQEREIRLADVPARTVAFTRYVSSWNAKKLFIQRRAELYKIAARHGLHMTGANMAIFHSGYLKQFSDDPADGEGDLEICIRVVDLPGNCPAVRTIPAFRAVTALYGGDYRAMKPRYLEMERWAAEHGVALAGTSLEEYLVGASMTRHREDYVTRLYLPVRGCAI</sequence>
<dbReference type="Proteomes" id="UP000006462">
    <property type="component" value="Unassembled WGS sequence"/>
</dbReference>
<dbReference type="SMART" id="SM00422">
    <property type="entry name" value="HTH_MERR"/>
    <property type="match status" value="1"/>
</dbReference>